<dbReference type="GO" id="GO:0004130">
    <property type="term" value="F:cytochrome-c peroxidase activity"/>
    <property type="evidence" value="ECO:0007669"/>
    <property type="project" value="TreeGrafter"/>
</dbReference>
<evidence type="ECO:0000256" key="7">
    <source>
        <dbReference type="ARBA" id="ARBA00022764"/>
    </source>
</evidence>
<protein>
    <recommendedName>
        <fullName evidence="12">Methylamine utilization protein MauG</fullName>
    </recommendedName>
</protein>
<dbReference type="InterPro" id="IPR051395">
    <property type="entry name" value="Cytochrome_c_Peroxidase/MauG"/>
</dbReference>
<dbReference type="Pfam" id="PF00034">
    <property type="entry name" value="Cytochrom_C"/>
    <property type="match status" value="1"/>
</dbReference>
<dbReference type="GO" id="GO:0042597">
    <property type="term" value="C:periplasmic space"/>
    <property type="evidence" value="ECO:0007669"/>
    <property type="project" value="UniProtKB-SubCell"/>
</dbReference>
<dbReference type="FunFam" id="1.10.760.10:FF:000019">
    <property type="entry name" value="Di-heme cytochrome C peroxidase"/>
    <property type="match status" value="1"/>
</dbReference>
<keyword evidence="5 14" id="KW-0479">Metal-binding</keyword>
<comment type="caution">
    <text evidence="17">The sequence shown here is derived from an EMBL/GenBank/DDBJ whole genome shotgun (WGS) entry which is preliminary data.</text>
</comment>
<dbReference type="InterPro" id="IPR026259">
    <property type="entry name" value="MauG/Cytc_peroxidase"/>
</dbReference>
<evidence type="ECO:0000256" key="3">
    <source>
        <dbReference type="ARBA" id="ARBA00022448"/>
    </source>
</evidence>
<keyword evidence="4 13" id="KW-0349">Heme</keyword>
<dbReference type="PANTHER" id="PTHR30600">
    <property type="entry name" value="CYTOCHROME C PEROXIDASE-RELATED"/>
    <property type="match status" value="1"/>
</dbReference>
<evidence type="ECO:0000256" key="12">
    <source>
        <dbReference type="ARBA" id="ARBA00073576"/>
    </source>
</evidence>
<evidence type="ECO:0000256" key="14">
    <source>
        <dbReference type="PIRSR" id="PIRSR000294-2"/>
    </source>
</evidence>
<proteinExistence type="predicted"/>
<evidence type="ECO:0000256" key="9">
    <source>
        <dbReference type="ARBA" id="ARBA00023002"/>
    </source>
</evidence>
<feature type="chain" id="PRO_5021361665" description="Methylamine utilization protein MauG" evidence="15">
    <location>
        <begin position="26"/>
        <end position="339"/>
    </location>
</feature>
<evidence type="ECO:0000256" key="11">
    <source>
        <dbReference type="ARBA" id="ARBA00058991"/>
    </source>
</evidence>
<comment type="PTM">
    <text evidence="13">Binds 2 heme groups per subunit.</text>
</comment>
<dbReference type="OrthoDB" id="9805202at2"/>
<name>A0A4Z0NIK4_9HYPH</name>
<evidence type="ECO:0000256" key="1">
    <source>
        <dbReference type="ARBA" id="ARBA00004418"/>
    </source>
</evidence>
<dbReference type="InterPro" id="IPR009056">
    <property type="entry name" value="Cyt_c-like_dom"/>
</dbReference>
<comment type="function">
    <text evidence="11">Involved in methylamine metabolism. Essential for the maturation of the beta subunit of MADH, presumably via a step in the biosynthesis of tryptophan tryptophylquinone (TTQ), the cofactor of MADH.</text>
</comment>
<evidence type="ECO:0000256" key="10">
    <source>
        <dbReference type="ARBA" id="ARBA00023004"/>
    </source>
</evidence>
<keyword evidence="18" id="KW-1185">Reference proteome</keyword>
<feature type="domain" description="Cytochrome c" evidence="16">
    <location>
        <begin position="54"/>
        <end position="155"/>
    </location>
</feature>
<evidence type="ECO:0000256" key="4">
    <source>
        <dbReference type="ARBA" id="ARBA00022617"/>
    </source>
</evidence>
<feature type="binding site" description="axial binding residue" evidence="14">
    <location>
        <position position="225"/>
    </location>
    <ligand>
        <name>heme c</name>
        <dbReference type="ChEBI" id="CHEBI:61717"/>
        <label>2</label>
    </ligand>
    <ligandPart>
        <name>Fe</name>
        <dbReference type="ChEBI" id="CHEBI:18248"/>
    </ligandPart>
</feature>
<reference evidence="17 18" key="1">
    <citation type="submission" date="2019-04" db="EMBL/GenBank/DDBJ databases">
        <authorList>
            <person name="Feng G."/>
            <person name="Zhu H."/>
        </authorList>
    </citation>
    <scope>NUCLEOTIDE SEQUENCE [LARGE SCALE GENOMIC DNA]</scope>
    <source>
        <strain evidence="17 18">6HR-1</strain>
    </source>
</reference>
<evidence type="ECO:0000256" key="13">
    <source>
        <dbReference type="PIRSR" id="PIRSR000294-1"/>
    </source>
</evidence>
<evidence type="ECO:0000256" key="2">
    <source>
        <dbReference type="ARBA" id="ARBA00004856"/>
    </source>
</evidence>
<evidence type="ECO:0000313" key="17">
    <source>
        <dbReference type="EMBL" id="TGD95315.1"/>
    </source>
</evidence>
<keyword evidence="10 14" id="KW-0408">Iron</keyword>
<keyword evidence="3" id="KW-0813">Transport</keyword>
<evidence type="ECO:0000313" key="18">
    <source>
        <dbReference type="Proteomes" id="UP000297535"/>
    </source>
</evidence>
<feature type="signal peptide" evidence="15">
    <location>
        <begin position="1"/>
        <end position="25"/>
    </location>
</feature>
<dbReference type="GO" id="GO:0020037">
    <property type="term" value="F:heme binding"/>
    <property type="evidence" value="ECO:0007669"/>
    <property type="project" value="InterPro"/>
</dbReference>
<evidence type="ECO:0000259" key="16">
    <source>
        <dbReference type="PROSITE" id="PS51007"/>
    </source>
</evidence>
<comment type="pathway">
    <text evidence="2">One-carbon metabolism; methylamine degradation.</text>
</comment>
<feature type="binding site" description="axial binding residue" evidence="14">
    <location>
        <position position="80"/>
    </location>
    <ligand>
        <name>heme c</name>
        <dbReference type="ChEBI" id="CHEBI:61717"/>
        <label>1</label>
    </ligand>
    <ligandPart>
        <name>Fe</name>
        <dbReference type="ChEBI" id="CHEBI:18248"/>
    </ligandPart>
</feature>
<comment type="subcellular location">
    <subcellularLocation>
        <location evidence="1">Periplasm</location>
    </subcellularLocation>
</comment>
<evidence type="ECO:0000256" key="8">
    <source>
        <dbReference type="ARBA" id="ARBA00022982"/>
    </source>
</evidence>
<feature type="binding site" description="covalent" evidence="13">
    <location>
        <position position="79"/>
    </location>
    <ligand>
        <name>heme c</name>
        <dbReference type="ChEBI" id="CHEBI:61717"/>
        <label>1</label>
    </ligand>
</feature>
<evidence type="ECO:0000256" key="5">
    <source>
        <dbReference type="ARBA" id="ARBA00022723"/>
    </source>
</evidence>
<dbReference type="Gene3D" id="1.10.760.10">
    <property type="entry name" value="Cytochrome c-like domain"/>
    <property type="match status" value="2"/>
</dbReference>
<feature type="binding site" description="covalent" evidence="13">
    <location>
        <position position="76"/>
    </location>
    <ligand>
        <name>heme c</name>
        <dbReference type="ChEBI" id="CHEBI:61717"/>
        <label>1</label>
    </ligand>
</feature>
<keyword evidence="6 15" id="KW-0732">Signal</keyword>
<keyword evidence="8" id="KW-0249">Electron transport</keyword>
<dbReference type="InterPro" id="IPR004852">
    <property type="entry name" value="Di-haem_cyt_c_peroxidsae"/>
</dbReference>
<gene>
    <name evidence="17" type="ORF">EU555_28230</name>
</gene>
<dbReference type="PROSITE" id="PS51007">
    <property type="entry name" value="CYTC"/>
    <property type="match status" value="2"/>
</dbReference>
<dbReference type="PANTHER" id="PTHR30600:SF10">
    <property type="entry name" value="BLL6722 PROTEIN"/>
    <property type="match status" value="1"/>
</dbReference>
<dbReference type="GO" id="GO:0046872">
    <property type="term" value="F:metal ion binding"/>
    <property type="evidence" value="ECO:0007669"/>
    <property type="project" value="UniProtKB-KW"/>
</dbReference>
<dbReference type="Pfam" id="PF03150">
    <property type="entry name" value="CCP_MauG"/>
    <property type="match status" value="1"/>
</dbReference>
<feature type="binding site" description="covalent" evidence="13">
    <location>
        <position position="224"/>
    </location>
    <ligand>
        <name>heme c</name>
        <dbReference type="ChEBI" id="CHEBI:61717"/>
        <label>2</label>
    </ligand>
</feature>
<sequence>MRASRLLMAAATFIAMLASPSHPGAADAELDALKQRFRRPETIPFPEKSPYSPQLATLGKMLFFDPRLSGAQNLSCASCHNPSFGYEVPVKGAIGAANTPLARKAPTVLNAAWTAPLFWDGRAKTLEEQAAGPLTADVEMNAQFPEIVARLKEIPEYRTWFDRLFPDRGVTKANLLTAIATYERTVVTGWAPFDRWVEGDAQAISVSAINGFRLFNGKAGCAGCHTGWNFTDNKFHDIGISTDDVGRGKLEPNNPLARHAFKTPGLRNLTYRAPFGHKGQFADLESIVAFYETGGVERPSRSPLMRPLSLSASERADLLAFLRSLTAEKTETALPNLPN</sequence>
<dbReference type="SUPFAM" id="SSF46626">
    <property type="entry name" value="Cytochrome c"/>
    <property type="match status" value="2"/>
</dbReference>
<feature type="binding site" description="covalent" evidence="13">
    <location>
        <position position="221"/>
    </location>
    <ligand>
        <name>heme c</name>
        <dbReference type="ChEBI" id="CHEBI:61717"/>
        <label>2</label>
    </ligand>
</feature>
<dbReference type="InterPro" id="IPR036909">
    <property type="entry name" value="Cyt_c-like_dom_sf"/>
</dbReference>
<comment type="cofactor">
    <cofactor evidence="13">
        <name>heme</name>
        <dbReference type="ChEBI" id="CHEBI:30413"/>
    </cofactor>
    <text evidence="13">Binds 2 heme groups.</text>
</comment>
<dbReference type="EMBL" id="SRLB01000030">
    <property type="protein sequence ID" value="TGD95315.1"/>
    <property type="molecule type" value="Genomic_DNA"/>
</dbReference>
<dbReference type="GO" id="GO:0009055">
    <property type="term" value="F:electron transfer activity"/>
    <property type="evidence" value="ECO:0007669"/>
    <property type="project" value="InterPro"/>
</dbReference>
<evidence type="ECO:0000256" key="15">
    <source>
        <dbReference type="SAM" id="SignalP"/>
    </source>
</evidence>
<feature type="domain" description="Cytochrome c" evidence="16">
    <location>
        <begin position="206"/>
        <end position="326"/>
    </location>
</feature>
<dbReference type="Proteomes" id="UP000297535">
    <property type="component" value="Unassembled WGS sequence"/>
</dbReference>
<dbReference type="PIRSF" id="PIRSF000294">
    <property type="entry name" value="Cytochrome-c_peroxidase"/>
    <property type="match status" value="1"/>
</dbReference>
<dbReference type="AlphaFoldDB" id="A0A4Z0NIK4"/>
<evidence type="ECO:0000256" key="6">
    <source>
        <dbReference type="ARBA" id="ARBA00022729"/>
    </source>
</evidence>
<accession>A0A4Z0NIK4</accession>
<keyword evidence="9" id="KW-0560">Oxidoreductase</keyword>
<organism evidence="17 18">
    <name type="scientific">Methylobacterium nonmethylotrophicum</name>
    <dbReference type="NCBI Taxonomy" id="1141884"/>
    <lineage>
        <taxon>Bacteria</taxon>
        <taxon>Pseudomonadati</taxon>
        <taxon>Pseudomonadota</taxon>
        <taxon>Alphaproteobacteria</taxon>
        <taxon>Hyphomicrobiales</taxon>
        <taxon>Methylobacteriaceae</taxon>
        <taxon>Methylobacterium</taxon>
    </lineage>
</organism>
<keyword evidence="7" id="KW-0574">Periplasm</keyword>